<feature type="domain" description="Anti-sigma factor RsgI-like middle" evidence="2">
    <location>
        <begin position="96"/>
        <end position="242"/>
    </location>
</feature>
<protein>
    <recommendedName>
        <fullName evidence="2">Anti-sigma factor RsgI-like middle domain-containing protein</fullName>
    </recommendedName>
</protein>
<name>A0A1V4IK68_9CLOT</name>
<dbReference type="InterPro" id="IPR055431">
    <property type="entry name" value="RsgI_M"/>
</dbReference>
<proteinExistence type="predicted"/>
<dbReference type="EMBL" id="MZGT01000039">
    <property type="protein sequence ID" value="OPJ60428.1"/>
    <property type="molecule type" value="Genomic_DNA"/>
</dbReference>
<accession>A0A1V4IK68</accession>
<evidence type="ECO:0000259" key="2">
    <source>
        <dbReference type="Pfam" id="PF23750"/>
    </source>
</evidence>
<dbReference type="AlphaFoldDB" id="A0A1V4IK68"/>
<dbReference type="Pfam" id="PF23750">
    <property type="entry name" value="RsgI_M"/>
    <property type="match status" value="1"/>
</dbReference>
<sequence length="365" mass="40215">MKEKLFEKLDDLNIRETNLLLDKNINLSLDDLTIKRIEKSIRRKTGYYSENNVFKQKINNILGGFIMKRKIALALAVVAVSSLGGGVYAHAKTTPVAYVSLDINPSIELGVNTFNEVVSAEAYNEDGKKVLEGTNLISTDIDVAVSTVVSNAISDGYIKEEDTATTDELADTTTSAAVEITISTDKDNVAVELEGALKDAVDKTLEENDTEATVETDNVALARRDEARELGITPGKLNLIQKLQALDPDIKIEDYKDSSVKDIQKKTKELRKENKNNEVTNEENTNTDVNVETNTNKDVTTQDKDKDNNASKANENANKEEKKNPEVKKDDAKTTNVKDNAAKSEKQNGSDNANTENKGNNKDKK</sequence>
<feature type="region of interest" description="Disordered" evidence="1">
    <location>
        <begin position="268"/>
        <end position="365"/>
    </location>
</feature>
<evidence type="ECO:0000313" key="4">
    <source>
        <dbReference type="Proteomes" id="UP000191056"/>
    </source>
</evidence>
<evidence type="ECO:0000256" key="1">
    <source>
        <dbReference type="SAM" id="MobiDB-lite"/>
    </source>
</evidence>
<dbReference type="STRING" id="225345.CLCHR_29140"/>
<feature type="compositionally biased region" description="Basic and acidic residues" evidence="1">
    <location>
        <begin position="300"/>
        <end position="309"/>
    </location>
</feature>
<comment type="caution">
    <text evidence="3">The sequence shown here is derived from an EMBL/GenBank/DDBJ whole genome shotgun (WGS) entry which is preliminary data.</text>
</comment>
<feature type="compositionally biased region" description="Polar residues" evidence="1">
    <location>
        <begin position="349"/>
        <end position="358"/>
    </location>
</feature>
<keyword evidence="4" id="KW-1185">Reference proteome</keyword>
<feature type="compositionally biased region" description="Low complexity" evidence="1">
    <location>
        <begin position="277"/>
        <end position="299"/>
    </location>
</feature>
<dbReference type="RefSeq" id="WP_079440543.1">
    <property type="nucleotide sequence ID" value="NZ_MZGT01000039.1"/>
</dbReference>
<feature type="compositionally biased region" description="Basic and acidic residues" evidence="1">
    <location>
        <begin position="317"/>
        <end position="333"/>
    </location>
</feature>
<reference evidence="3 4" key="1">
    <citation type="submission" date="2017-03" db="EMBL/GenBank/DDBJ databases">
        <title>Genome sequence of Clostridium chromiireducens DSM 23318.</title>
        <authorList>
            <person name="Poehlein A."/>
            <person name="Daniel R."/>
        </authorList>
    </citation>
    <scope>NUCLEOTIDE SEQUENCE [LARGE SCALE GENOMIC DNA]</scope>
    <source>
        <strain evidence="3 4">DSM 23318</strain>
    </source>
</reference>
<evidence type="ECO:0000313" key="3">
    <source>
        <dbReference type="EMBL" id="OPJ60428.1"/>
    </source>
</evidence>
<organism evidence="3 4">
    <name type="scientific">Clostridium chromiireducens</name>
    <dbReference type="NCBI Taxonomy" id="225345"/>
    <lineage>
        <taxon>Bacteria</taxon>
        <taxon>Bacillati</taxon>
        <taxon>Bacillota</taxon>
        <taxon>Clostridia</taxon>
        <taxon>Eubacteriales</taxon>
        <taxon>Clostridiaceae</taxon>
        <taxon>Clostridium</taxon>
    </lineage>
</organism>
<dbReference type="OrthoDB" id="9800626at2"/>
<gene>
    <name evidence="3" type="ORF">CLCHR_29140</name>
</gene>
<dbReference type="Proteomes" id="UP000191056">
    <property type="component" value="Unassembled WGS sequence"/>
</dbReference>